<dbReference type="Gene3D" id="1.10.472.80">
    <property type="entry name" value="Ypt/Rab-GAP domain of gyp1p, domain 3"/>
    <property type="match status" value="1"/>
</dbReference>
<evidence type="ECO:0000313" key="2">
    <source>
        <dbReference type="Proteomes" id="UP001470230"/>
    </source>
</evidence>
<dbReference type="Proteomes" id="UP001470230">
    <property type="component" value="Unassembled WGS sequence"/>
</dbReference>
<accession>A0ABR2KF05</accession>
<name>A0ABR2KF05_9EUKA</name>
<gene>
    <name evidence="1" type="ORF">M9Y10_034214</name>
</gene>
<reference evidence="1 2" key="1">
    <citation type="submission" date="2024-04" db="EMBL/GenBank/DDBJ databases">
        <title>Tritrichomonas musculus Genome.</title>
        <authorList>
            <person name="Alves-Ferreira E."/>
            <person name="Grigg M."/>
            <person name="Lorenzi H."/>
            <person name="Galac M."/>
        </authorList>
    </citation>
    <scope>NUCLEOTIDE SEQUENCE [LARGE SCALE GENOMIC DNA]</scope>
    <source>
        <strain evidence="1 2">EAF2021</strain>
    </source>
</reference>
<evidence type="ECO:0008006" key="3">
    <source>
        <dbReference type="Google" id="ProtNLM"/>
    </source>
</evidence>
<organism evidence="1 2">
    <name type="scientific">Tritrichomonas musculus</name>
    <dbReference type="NCBI Taxonomy" id="1915356"/>
    <lineage>
        <taxon>Eukaryota</taxon>
        <taxon>Metamonada</taxon>
        <taxon>Parabasalia</taxon>
        <taxon>Tritrichomonadida</taxon>
        <taxon>Tritrichomonadidae</taxon>
        <taxon>Tritrichomonas</taxon>
    </lineage>
</organism>
<dbReference type="EMBL" id="JAPFFF010000005">
    <property type="protein sequence ID" value="KAK8889467.1"/>
    <property type="molecule type" value="Genomic_DNA"/>
</dbReference>
<dbReference type="SUPFAM" id="SSF47923">
    <property type="entry name" value="Ypt/Rab-GAP domain of gyp1p"/>
    <property type="match status" value="1"/>
</dbReference>
<protein>
    <recommendedName>
        <fullName evidence="3">Rab-GAP TBC domain-containing protein</fullName>
    </recommendedName>
</protein>
<comment type="caution">
    <text evidence="1">The sequence shown here is derived from an EMBL/GenBank/DDBJ whole genome shotgun (WGS) entry which is preliminary data.</text>
</comment>
<sequence>MVEKFITEQQLADALYMCSGDIFNMVDILRFLCTPQLNKDNAMRFICYLITLKVMPLDRPKWIPSILKYGQYYQDTMKRSFEDCYTNPTEAVTGQTAKDIDEAIHKRFDWCLFFGYQLKVDRYYLQDAELRVKRLFCTYMLEFSKPEILPEYVTFAYASYMMGLLFAIQSGLPSFFAEAIGYQMFLALVKMNKYNHQMLELGYSKEHAEKFIDLFHYFCPKLQKEMKVIGFDVLDYVFHWDFTLYTEEHVPLNLLLVWDNIFFHIDEYQFYIRFLHIAHLRQMEKDKVDFTSKESIESIKWNAVEILKDCEDLMEKDIARVKFNYWAFCPCYNLCPHLSLRGKK</sequence>
<keyword evidence="2" id="KW-1185">Reference proteome</keyword>
<dbReference type="InterPro" id="IPR035969">
    <property type="entry name" value="Rab-GAP_TBC_sf"/>
</dbReference>
<evidence type="ECO:0000313" key="1">
    <source>
        <dbReference type="EMBL" id="KAK8889467.1"/>
    </source>
</evidence>
<proteinExistence type="predicted"/>